<comment type="caution">
    <text evidence="1">The sequence shown here is derived from an EMBL/GenBank/DDBJ whole genome shotgun (WGS) entry which is preliminary data.</text>
</comment>
<gene>
    <name evidence="1" type="ORF">PAALTS15_24849</name>
</gene>
<dbReference type="EMBL" id="ATMT01000083">
    <property type="protein sequence ID" value="EPY04495.1"/>
    <property type="molecule type" value="Genomic_DNA"/>
</dbReference>
<protein>
    <submittedName>
        <fullName evidence="1">Lysophospholipase L1 and related esterase-like protein</fullName>
    </submittedName>
</protein>
<proteinExistence type="predicted"/>
<dbReference type="RefSeq" id="WP_021262148.1">
    <property type="nucleotide sequence ID" value="NZ_ATMT01000083.1"/>
</dbReference>
<evidence type="ECO:0000313" key="1">
    <source>
        <dbReference type="EMBL" id="EPY04495.1"/>
    </source>
</evidence>
<sequence length="64" mass="7446">MEPMLHPQWMKLVQTQHPEKVLSYVRHLDDRLIAAIYGMDAETYLDIKARLVQQARQAAVQVLS</sequence>
<reference evidence="1 2" key="1">
    <citation type="submission" date="2013-05" db="EMBL/GenBank/DDBJ databases">
        <authorList>
            <person name="Strain E.A."/>
            <person name="Brown E."/>
            <person name="Allard M.W."/>
            <person name="Luo Y.L."/>
        </authorList>
    </citation>
    <scope>NUCLEOTIDE SEQUENCE [LARGE SCALE GENOMIC DNA]</scope>
    <source>
        <strain evidence="1 2">TS-15</strain>
    </source>
</reference>
<name>S9U1W4_PAEAL</name>
<dbReference type="PATRIC" id="fig|1117108.3.peg.5137"/>
<dbReference type="Proteomes" id="UP000015344">
    <property type="component" value="Unassembled WGS sequence"/>
</dbReference>
<evidence type="ECO:0000313" key="2">
    <source>
        <dbReference type="Proteomes" id="UP000015344"/>
    </source>
</evidence>
<accession>S9U1W4</accession>
<dbReference type="AlphaFoldDB" id="S9U1W4"/>
<organism evidence="1 2">
    <name type="scientific">Paenibacillus alvei TS-15</name>
    <dbReference type="NCBI Taxonomy" id="1117108"/>
    <lineage>
        <taxon>Bacteria</taxon>
        <taxon>Bacillati</taxon>
        <taxon>Bacillota</taxon>
        <taxon>Bacilli</taxon>
        <taxon>Bacillales</taxon>
        <taxon>Paenibacillaceae</taxon>
        <taxon>Paenibacillus</taxon>
    </lineage>
</organism>
<dbReference type="eggNOG" id="COG2755">
    <property type="taxonomic scope" value="Bacteria"/>
</dbReference>